<evidence type="ECO:0008006" key="4">
    <source>
        <dbReference type="Google" id="ProtNLM"/>
    </source>
</evidence>
<proteinExistence type="predicted"/>
<dbReference type="Proteomes" id="UP000379480">
    <property type="component" value="Unassembled WGS sequence"/>
</dbReference>
<name>A0A5E7CJA0_PSEFL</name>
<protein>
    <recommendedName>
        <fullName evidence="4">Fimbrial protein</fullName>
    </recommendedName>
</protein>
<evidence type="ECO:0000256" key="1">
    <source>
        <dbReference type="SAM" id="Phobius"/>
    </source>
</evidence>
<reference evidence="2 3" key="1">
    <citation type="submission" date="2019-09" db="EMBL/GenBank/DDBJ databases">
        <authorList>
            <person name="Chandra G."/>
            <person name="Truman W A."/>
        </authorList>
    </citation>
    <scope>NUCLEOTIDE SEQUENCE [LARGE SCALE GENOMIC DNA]</scope>
    <source>
        <strain evidence="2">PS723</strain>
    </source>
</reference>
<feature type="transmembrane region" description="Helical" evidence="1">
    <location>
        <begin position="12"/>
        <end position="31"/>
    </location>
</feature>
<dbReference type="EMBL" id="CABVHY010000011">
    <property type="protein sequence ID" value="VVO00005.1"/>
    <property type="molecule type" value="Genomic_DNA"/>
</dbReference>
<keyword evidence="1" id="KW-0812">Transmembrane</keyword>
<organism evidence="2 3">
    <name type="scientific">Pseudomonas fluorescens</name>
    <dbReference type="NCBI Taxonomy" id="294"/>
    <lineage>
        <taxon>Bacteria</taxon>
        <taxon>Pseudomonadati</taxon>
        <taxon>Pseudomonadota</taxon>
        <taxon>Gammaproteobacteria</taxon>
        <taxon>Pseudomonadales</taxon>
        <taxon>Pseudomonadaceae</taxon>
        <taxon>Pseudomonas</taxon>
    </lineage>
</organism>
<keyword evidence="1" id="KW-1133">Transmembrane helix</keyword>
<sequence precursor="true">MKCIRQYGRKIVGLMSAGLMCCLYVGSVAAVTQEITAVFKPDPANPQENKFVNQTPVSGYCAKYPELCKRDNVFSLRLPIRFVSRTAIQPNHGERQGPTFKVPANWRALTVRNLATGEHEVVEIRIAGFGSEYTLSDTAINIVGGAENAGEAHRKLWGGGLSDWVNAPAPCLSVGVGYYHHQYYGFFWKTPVENHCSKRSSYLIPGISYDHMDFSYELRTPNPLTMSAGLYSGAISYTVGPGQDFDMGDVMLPDDALITLDFNLHVQHIFKVDIPPGGHRIELIPQGGWQAWLQQGRKPVRLFRDQTFTISASTRFKMKLECQNDLSEGCGIADPVSGYGGLVNVYVSLPNGLTDSHGQPVSRVLLGRDAAGPFQPGFSVDRTPGTLHFEVPQKDVSWLIQNAKGRAFAGNITVIWDSEV</sequence>
<keyword evidence="1" id="KW-0472">Membrane</keyword>
<evidence type="ECO:0000313" key="2">
    <source>
        <dbReference type="EMBL" id="VVO00005.1"/>
    </source>
</evidence>
<dbReference type="AlphaFoldDB" id="A0A5E7CJA0"/>
<accession>A0A5E7CJA0</accession>
<gene>
    <name evidence="2" type="ORF">PS723_02561</name>
</gene>
<evidence type="ECO:0000313" key="3">
    <source>
        <dbReference type="Proteomes" id="UP000379480"/>
    </source>
</evidence>